<dbReference type="PANTHER" id="PTHR10504">
    <property type="entry name" value="BACTERICIDAL PERMEABILITY-INCREASING BPI PROTEIN-RELATED"/>
    <property type="match status" value="1"/>
</dbReference>
<gene>
    <name evidence="4" type="primary">LOC101396988</name>
</gene>
<keyword evidence="1" id="KW-0732">Signal</keyword>
<comment type="domain">
    <text evidence="1">The N- and C-terminal barrels adopt an identical fold despite having only 13% of conserved residues.</text>
</comment>
<keyword evidence="1" id="KW-1015">Disulfide bond</keyword>
<dbReference type="RefSeq" id="XP_014643054.1">
    <property type="nucleotide sequence ID" value="XM_014787568.1"/>
</dbReference>
<comment type="domain">
    <text evidence="1">The N-terminal region may be exposed to the interior of the granule, whereas the C-terminal portion may be embedded in the membrane. During phagocytosis and degranulation, proteases may be released and activated and cleave BPI at the junction of the N- and C-terminal portions of the molecule, providing controlled release of the N-terminal antibacterial fragment when bacteria are ingested.</text>
</comment>
<feature type="domain" description="Lipid-binding serum glycoprotein C-terminal" evidence="2">
    <location>
        <begin position="201"/>
        <end position="406"/>
    </location>
</feature>
<dbReference type="Gene3D" id="3.15.10.10">
    <property type="entry name" value="Bactericidal permeability-increasing protein, domain 1"/>
    <property type="match status" value="1"/>
</dbReference>
<proteinExistence type="predicted"/>
<dbReference type="CDD" id="cd00026">
    <property type="entry name" value="BPI2"/>
    <property type="match status" value="1"/>
</dbReference>
<keyword evidence="1" id="KW-0391">Immunity</keyword>
<dbReference type="GeneID" id="101396988"/>
<evidence type="ECO:0000259" key="2">
    <source>
        <dbReference type="SMART" id="SM00329"/>
    </source>
</evidence>
<comment type="subunit">
    <text evidence="1">Monomer. Homodimer; disulfide-linked.</text>
</comment>
<protein>
    <recommendedName>
        <fullName evidence="1">Bactericidal permeability-increasing protein</fullName>
        <shortName evidence="1">BPI</shortName>
    </recommendedName>
</protein>
<dbReference type="InterPro" id="IPR017943">
    <property type="entry name" value="Bactericidal_perm-incr_a/b_dom"/>
</dbReference>
<keyword evidence="1" id="KW-0964">Secreted</keyword>
<keyword evidence="3" id="KW-1185">Reference proteome</keyword>
<keyword evidence="1" id="KW-0929">Antimicrobial</keyword>
<comment type="subcellular location">
    <subcellularLocation>
        <location evidence="1">Secreted</location>
    </subcellularLocation>
</comment>
<keyword evidence="1" id="KW-0044">Antibiotic</keyword>
<keyword evidence="1" id="KW-0325">Glycoprotein</keyword>
<evidence type="ECO:0000256" key="1">
    <source>
        <dbReference type="RuleBase" id="RU369039"/>
    </source>
</evidence>
<comment type="function">
    <text evidence="1">The cytotoxic action of BPI is limited to many species of Gram-negative bacteria; this specificity may be explained by a strong affinity of the very basic N-terminal half for the negatively charged lipopolysaccharides that are unique to the Gram-negative bacterial outer envelope.</text>
</comment>
<evidence type="ECO:0000313" key="3">
    <source>
        <dbReference type="Proteomes" id="UP000694910"/>
    </source>
</evidence>
<dbReference type="Pfam" id="PF02886">
    <property type="entry name" value="LBP_BPI_CETP_C"/>
    <property type="match status" value="1"/>
</dbReference>
<dbReference type="SMART" id="SM00329">
    <property type="entry name" value="BPI2"/>
    <property type="match status" value="1"/>
</dbReference>
<name>A0ABM1CU23_CERSS</name>
<reference evidence="4" key="1">
    <citation type="submission" date="2025-08" db="UniProtKB">
        <authorList>
            <consortium name="RefSeq"/>
        </authorList>
    </citation>
    <scope>IDENTIFICATION</scope>
</reference>
<dbReference type="InterPro" id="IPR001124">
    <property type="entry name" value="Lipid-bd_serum_glycop_C"/>
</dbReference>
<keyword evidence="1" id="KW-0399">Innate immunity</keyword>
<dbReference type="PANTHER" id="PTHR10504:SF76">
    <property type="entry name" value="BACTERICIDAL PERMEABILITY-INCREASING PROTEIN"/>
    <property type="match status" value="1"/>
</dbReference>
<evidence type="ECO:0000313" key="4">
    <source>
        <dbReference type="RefSeq" id="XP_014643054.1"/>
    </source>
</evidence>
<dbReference type="SUPFAM" id="SSF55394">
    <property type="entry name" value="Bactericidal permeability-increasing protein, BPI"/>
    <property type="match status" value="2"/>
</dbReference>
<accession>A0ABM1CU23</accession>
<organism evidence="3 4">
    <name type="scientific">Ceratotherium simum simum</name>
    <name type="common">Southern white rhinoceros</name>
    <dbReference type="NCBI Taxonomy" id="73337"/>
    <lineage>
        <taxon>Eukaryota</taxon>
        <taxon>Metazoa</taxon>
        <taxon>Chordata</taxon>
        <taxon>Craniata</taxon>
        <taxon>Vertebrata</taxon>
        <taxon>Euteleostomi</taxon>
        <taxon>Mammalia</taxon>
        <taxon>Eutheria</taxon>
        <taxon>Laurasiatheria</taxon>
        <taxon>Perissodactyla</taxon>
        <taxon>Rhinocerotidae</taxon>
        <taxon>Ceratotherium</taxon>
    </lineage>
</organism>
<dbReference type="InterPro" id="IPR032942">
    <property type="entry name" value="BPI/LBP/Plunc"/>
</dbReference>
<dbReference type="Gene3D" id="3.15.20.10">
    <property type="entry name" value="Bactericidal permeability-increasing protein, domain 2"/>
    <property type="match status" value="1"/>
</dbReference>
<sequence>MVLHDVSGGQRISAEPERRLGQAGAVEAQECVVATLQKELSTIEFTDIPGSFQVVSLNLGKDQSGRPTASVAHCDNSFGHISINISGPRSWILNFSRETMEIYFKDSLEQKKDALVPRTPGTITIISREPWESFAIKYLSILQSWIWVTWMIDQVAGIDYSLVGAPQVTSQCLDTPFKGEFFGRRWHSPVPFNAPPVRLPQEHDGMIYLAVSEYVFNTASRVYHQAGRMKFIIQNEYIPLDSAISLNTHSLWAVIPQLAKFYPNMELELEISSESAPFLMFTPGNVTLTPVMDIQAFALPPNSSDRKPLFQLRAGTSVSATISVTSSRIIASLTLRSKLKLELKHSNIGFINVDLMETILNFYAFHVTYPSLSAKLEEGFPLPLSQDTSLTSVELQIHKNFLLLGANIDKAED</sequence>
<dbReference type="Proteomes" id="UP000694910">
    <property type="component" value="Unplaced"/>
</dbReference>